<keyword evidence="4" id="KW-0653">Protein transport</keyword>
<accession>A0A496PM49</accession>
<evidence type="ECO:0000256" key="6">
    <source>
        <dbReference type="ARBA" id="ARBA00023010"/>
    </source>
</evidence>
<keyword evidence="10" id="KW-1185">Reference proteome</keyword>
<evidence type="ECO:0000313" key="9">
    <source>
        <dbReference type="EMBL" id="RKW71593.1"/>
    </source>
</evidence>
<comment type="subcellular location">
    <subcellularLocation>
        <location evidence="1">Membrane</location>
        <topology evidence="1">Single-pass membrane protein</topology>
    </subcellularLocation>
</comment>
<dbReference type="Gene3D" id="1.20.5.3310">
    <property type="match status" value="1"/>
</dbReference>
<reference evidence="9 10" key="1">
    <citation type="submission" date="2018-07" db="EMBL/GenBank/DDBJ databases">
        <title>Arthrobacter sp. nov., isolated from raw cow's milk with high bacterial count.</title>
        <authorList>
            <person name="Hahne J."/>
            <person name="Isele D."/>
            <person name="Lipski A."/>
        </authorList>
    </citation>
    <scope>NUCLEOTIDE SEQUENCE [LARGE SCALE GENOMIC DNA]</scope>
    <source>
        <strain evidence="9 10">JZ R-183</strain>
    </source>
</reference>
<dbReference type="PRINTS" id="PR01506">
    <property type="entry name" value="TATBPROTEIN"/>
</dbReference>
<dbReference type="AlphaFoldDB" id="A0A496PM49"/>
<keyword evidence="3" id="KW-0812">Transmembrane</keyword>
<evidence type="ECO:0000256" key="8">
    <source>
        <dbReference type="SAM" id="MobiDB-lite"/>
    </source>
</evidence>
<feature type="region of interest" description="Disordered" evidence="8">
    <location>
        <begin position="79"/>
        <end position="137"/>
    </location>
</feature>
<keyword evidence="7" id="KW-0472">Membrane</keyword>
<name>A0A496PM49_9MICC</name>
<sequence>MFGINGSELIILALLAVVVLGPEKLPEYTQKLAQLVKSLRGMAEGAREKLREEAGDEIADIDWRRLDPRQYDPRKIIRDALLEENEPSPAQPQLTQAPRPAALPAQPTVSLTKPRAESAQDASLPDGARAPFDDEAT</sequence>
<dbReference type="InterPro" id="IPR003369">
    <property type="entry name" value="TatA/B/E"/>
</dbReference>
<dbReference type="Pfam" id="PF02416">
    <property type="entry name" value="TatA_B_E"/>
    <property type="match status" value="1"/>
</dbReference>
<organism evidence="9 10">
    <name type="scientific">Galactobacter caseinivorans</name>
    <dbReference type="NCBI Taxonomy" id="2676123"/>
    <lineage>
        <taxon>Bacteria</taxon>
        <taxon>Bacillati</taxon>
        <taxon>Actinomycetota</taxon>
        <taxon>Actinomycetes</taxon>
        <taxon>Micrococcales</taxon>
        <taxon>Micrococcaceae</taxon>
        <taxon>Galactobacter</taxon>
    </lineage>
</organism>
<evidence type="ECO:0000256" key="4">
    <source>
        <dbReference type="ARBA" id="ARBA00022927"/>
    </source>
</evidence>
<protein>
    <submittedName>
        <fullName evidence="9">Sec-independent protein translocase TatB</fullName>
    </submittedName>
</protein>
<dbReference type="EMBL" id="QQXL01000001">
    <property type="protein sequence ID" value="RKW71593.1"/>
    <property type="molecule type" value="Genomic_DNA"/>
</dbReference>
<dbReference type="Proteomes" id="UP000273119">
    <property type="component" value="Unassembled WGS sequence"/>
</dbReference>
<evidence type="ECO:0000256" key="3">
    <source>
        <dbReference type="ARBA" id="ARBA00022692"/>
    </source>
</evidence>
<evidence type="ECO:0000256" key="2">
    <source>
        <dbReference type="ARBA" id="ARBA00022448"/>
    </source>
</evidence>
<keyword evidence="5" id="KW-1133">Transmembrane helix</keyword>
<dbReference type="RefSeq" id="WP_121483856.1">
    <property type="nucleotide sequence ID" value="NZ_QQXL01000001.1"/>
</dbReference>
<proteinExistence type="predicted"/>
<keyword evidence="6" id="KW-0811">Translocation</keyword>
<evidence type="ECO:0000256" key="5">
    <source>
        <dbReference type="ARBA" id="ARBA00022989"/>
    </source>
</evidence>
<gene>
    <name evidence="9" type="ORF">DWQ67_01740</name>
</gene>
<comment type="caution">
    <text evidence="9">The sequence shown here is derived from an EMBL/GenBank/DDBJ whole genome shotgun (WGS) entry which is preliminary data.</text>
</comment>
<feature type="compositionally biased region" description="Low complexity" evidence="8">
    <location>
        <begin position="91"/>
        <end position="108"/>
    </location>
</feature>
<evidence type="ECO:0000256" key="7">
    <source>
        <dbReference type="ARBA" id="ARBA00023136"/>
    </source>
</evidence>
<keyword evidence="2" id="KW-0813">Transport</keyword>
<evidence type="ECO:0000313" key="10">
    <source>
        <dbReference type="Proteomes" id="UP000273119"/>
    </source>
</evidence>
<evidence type="ECO:0000256" key="1">
    <source>
        <dbReference type="ARBA" id="ARBA00004167"/>
    </source>
</evidence>